<dbReference type="Pfam" id="PF01047">
    <property type="entry name" value="MarR"/>
    <property type="match status" value="1"/>
</dbReference>
<evidence type="ECO:0000313" key="8">
    <source>
        <dbReference type="Proteomes" id="UP001190825"/>
    </source>
</evidence>
<gene>
    <name evidence="7" type="ORF">BMJ33_19735</name>
    <name evidence="6" type="ORF">GHJ91_12800</name>
</gene>
<evidence type="ECO:0000256" key="3">
    <source>
        <dbReference type="ARBA" id="ARBA00023163"/>
    </source>
</evidence>
<dbReference type="EMBL" id="NBUC01000100">
    <property type="protein sequence ID" value="PLU00941.1"/>
    <property type="molecule type" value="Genomic_DNA"/>
</dbReference>
<dbReference type="InterPro" id="IPR036390">
    <property type="entry name" value="WH_DNA-bd_sf"/>
</dbReference>
<keyword evidence="3" id="KW-0804">Transcription</keyword>
<evidence type="ECO:0000313" key="6">
    <source>
        <dbReference type="EMBL" id="MQW70003.1"/>
    </source>
</evidence>
<dbReference type="InterPro" id="IPR036388">
    <property type="entry name" value="WH-like_DNA-bd_sf"/>
</dbReference>
<keyword evidence="2" id="KW-0238">DNA-binding</keyword>
<dbReference type="Proteomes" id="UP001190825">
    <property type="component" value="Unassembled WGS sequence"/>
</dbReference>
<keyword evidence="8" id="KW-1185">Reference proteome</keyword>
<evidence type="ECO:0000256" key="2">
    <source>
        <dbReference type="ARBA" id="ARBA00023125"/>
    </source>
</evidence>
<reference evidence="7 8" key="3">
    <citation type="journal article" date="2018" name="FEMS Microbiol. Ecol.">
        <title>Co-invading symbiotic mutualists of Medicago polymorpha retain high ancestral diversity and contain diverse accessory genomes.</title>
        <authorList>
            <person name="Porter S.S."/>
            <person name="Faber-Hammond J.J."/>
            <person name="Friesen M.L."/>
        </authorList>
    </citation>
    <scope>NUCLEOTIDE SEQUENCE [LARGE SCALE GENOMIC DNA]</scope>
    <source>
        <strain evidence="7 8">Str16</strain>
    </source>
</reference>
<dbReference type="AlphaFoldDB" id="A0A6G1WK12"/>
<dbReference type="SUPFAM" id="SSF46785">
    <property type="entry name" value="Winged helix' DNA-binding domain"/>
    <property type="match status" value="1"/>
</dbReference>
<feature type="region of interest" description="Disordered" evidence="4">
    <location>
        <begin position="1"/>
        <end position="24"/>
    </location>
</feature>
<proteinExistence type="predicted"/>
<dbReference type="PROSITE" id="PS50995">
    <property type="entry name" value="HTH_MARR_2"/>
    <property type="match status" value="1"/>
</dbReference>
<dbReference type="Gene3D" id="1.10.10.10">
    <property type="entry name" value="Winged helix-like DNA-binding domain superfamily/Winged helix DNA-binding domain"/>
    <property type="match status" value="1"/>
</dbReference>
<dbReference type="EMBL" id="WISB01000088">
    <property type="protein sequence ID" value="MQW70003.1"/>
    <property type="molecule type" value="Genomic_DNA"/>
</dbReference>
<accession>A0A6G1WK12</accession>
<dbReference type="PANTHER" id="PTHR42756:SF1">
    <property type="entry name" value="TRANSCRIPTIONAL REPRESSOR OF EMRAB OPERON"/>
    <property type="match status" value="1"/>
</dbReference>
<dbReference type="GO" id="GO:0003677">
    <property type="term" value="F:DNA binding"/>
    <property type="evidence" value="ECO:0007669"/>
    <property type="project" value="UniProtKB-KW"/>
</dbReference>
<reference evidence="7" key="2">
    <citation type="submission" date="2017-04" db="EMBL/GenBank/DDBJ databases">
        <authorList>
            <person name="Porter S."/>
            <person name="Friesen M.L."/>
            <person name="Faber-Hammond J."/>
        </authorList>
    </citation>
    <scope>NUCLEOTIDE SEQUENCE</scope>
    <source>
        <strain evidence="7">Str16</strain>
    </source>
</reference>
<sequence>MRKLHHMNRKKEQASPGEELSPRLSQTEIDKRLVEIGYRLEAHNAHLIRLAHQRATSLFQKAFENYTITPTQVAILATLLRHGDLSQINLGRLTAIDTATLSAMMRRLQDNGFIERIPSEQDQRVNLVRLTARGIEFTLEVLPISQKVSDEVLAPLKPRDRERFIEMLKLLG</sequence>
<evidence type="ECO:0000256" key="4">
    <source>
        <dbReference type="SAM" id="MobiDB-lite"/>
    </source>
</evidence>
<feature type="domain" description="HTH marR-type" evidence="5">
    <location>
        <begin position="26"/>
        <end position="172"/>
    </location>
</feature>
<organism evidence="6">
    <name type="scientific">Sinorhizobium medicae</name>
    <dbReference type="NCBI Taxonomy" id="110321"/>
    <lineage>
        <taxon>Bacteria</taxon>
        <taxon>Pseudomonadati</taxon>
        <taxon>Pseudomonadota</taxon>
        <taxon>Alphaproteobacteria</taxon>
        <taxon>Hyphomicrobiales</taxon>
        <taxon>Rhizobiaceae</taxon>
        <taxon>Sinorhizobium/Ensifer group</taxon>
        <taxon>Sinorhizobium</taxon>
    </lineage>
</organism>
<dbReference type="PRINTS" id="PR00598">
    <property type="entry name" value="HTHMARR"/>
</dbReference>
<evidence type="ECO:0000259" key="5">
    <source>
        <dbReference type="PROSITE" id="PS50995"/>
    </source>
</evidence>
<comment type="caution">
    <text evidence="6">The sequence shown here is derived from an EMBL/GenBank/DDBJ whole genome shotgun (WGS) entry which is preliminary data.</text>
</comment>
<keyword evidence="1" id="KW-0805">Transcription regulation</keyword>
<dbReference type="GO" id="GO:0003700">
    <property type="term" value="F:DNA-binding transcription factor activity"/>
    <property type="evidence" value="ECO:0007669"/>
    <property type="project" value="InterPro"/>
</dbReference>
<dbReference type="OMA" id="WNTMVSE"/>
<evidence type="ECO:0000313" key="7">
    <source>
        <dbReference type="EMBL" id="PLU00941.1"/>
    </source>
</evidence>
<reference evidence="6" key="1">
    <citation type="journal article" date="2013" name="Genome Biol.">
        <title>Comparative genomics of the core and accessory genomes of 48 Sinorhizobium strains comprising five genospecies.</title>
        <authorList>
            <person name="Sugawara M."/>
            <person name="Epstein B."/>
            <person name="Badgley B.D."/>
            <person name="Unno T."/>
            <person name="Xu L."/>
            <person name="Reese J."/>
            <person name="Gyaneshwar P."/>
            <person name="Denny R."/>
            <person name="Mudge J."/>
            <person name="Bharti A.K."/>
            <person name="Farmer A.D."/>
            <person name="May G.D."/>
            <person name="Woodward J.E."/>
            <person name="Medigue C."/>
            <person name="Vallenet D."/>
            <person name="Lajus A."/>
            <person name="Rouy Z."/>
            <person name="Martinez-Vaz B."/>
            <person name="Tiffin P."/>
            <person name="Young N.D."/>
            <person name="Sadowsky M.J."/>
        </authorList>
    </citation>
    <scope>NUCLEOTIDE SEQUENCE</scope>
    <source>
        <strain evidence="6">M1</strain>
    </source>
</reference>
<protein>
    <submittedName>
        <fullName evidence="6">MarR family transcriptional regulator</fullName>
    </submittedName>
</protein>
<dbReference type="PANTHER" id="PTHR42756">
    <property type="entry name" value="TRANSCRIPTIONAL REGULATOR, MARR"/>
    <property type="match status" value="1"/>
</dbReference>
<dbReference type="SMART" id="SM00347">
    <property type="entry name" value="HTH_MARR"/>
    <property type="match status" value="1"/>
</dbReference>
<dbReference type="InterPro" id="IPR000835">
    <property type="entry name" value="HTH_MarR-typ"/>
</dbReference>
<name>A0A6G1WK12_9HYPH</name>
<evidence type="ECO:0000256" key="1">
    <source>
        <dbReference type="ARBA" id="ARBA00023015"/>
    </source>
</evidence>